<dbReference type="PANTHER" id="PTHR35795:SF1">
    <property type="entry name" value="BIS(5'-NUCLEOSYL)-TETRAPHOSPHATASE, SYMMETRICAL"/>
    <property type="match status" value="1"/>
</dbReference>
<keyword evidence="2" id="KW-1185">Reference proteome</keyword>
<dbReference type="InterPro" id="IPR051094">
    <property type="entry name" value="Diverse_Catalytic_Enzymes"/>
</dbReference>
<name>A0A4Y8WMU9_9PORP</name>
<accession>A0A4Y8WMU9</accession>
<dbReference type="GeneID" id="66796488"/>
<dbReference type="PANTHER" id="PTHR35795">
    <property type="entry name" value="SLR1885 PROTEIN"/>
    <property type="match status" value="1"/>
</dbReference>
<dbReference type="AlphaFoldDB" id="A0A4Y8WMU9"/>
<comment type="caution">
    <text evidence="1">The sequence shown here is derived from an EMBL/GenBank/DDBJ whole genome shotgun (WGS) entry which is preliminary data.</text>
</comment>
<dbReference type="CDD" id="cd00077">
    <property type="entry name" value="HDc"/>
    <property type="match status" value="1"/>
</dbReference>
<dbReference type="Proteomes" id="UP000297225">
    <property type="component" value="Unassembled WGS sequence"/>
</dbReference>
<protein>
    <submittedName>
        <fullName evidence="1">HD domain-containing protein</fullName>
    </submittedName>
</protein>
<dbReference type="Gene3D" id="1.10.3210.10">
    <property type="entry name" value="Hypothetical protein af1432"/>
    <property type="match status" value="1"/>
</dbReference>
<dbReference type="InterPro" id="IPR006674">
    <property type="entry name" value="HD_domain"/>
</dbReference>
<proteinExistence type="predicted"/>
<dbReference type="EMBL" id="SPNC01000116">
    <property type="protein sequence ID" value="TFH94487.1"/>
    <property type="molecule type" value="Genomic_DNA"/>
</dbReference>
<dbReference type="Pfam" id="PF01966">
    <property type="entry name" value="HD"/>
    <property type="match status" value="1"/>
</dbReference>
<dbReference type="SUPFAM" id="SSF109604">
    <property type="entry name" value="HD-domain/PDEase-like"/>
    <property type="match status" value="1"/>
</dbReference>
<organism evidence="1 2">
    <name type="scientific">Porphyromonas levii</name>
    <dbReference type="NCBI Taxonomy" id="28114"/>
    <lineage>
        <taxon>Bacteria</taxon>
        <taxon>Pseudomonadati</taxon>
        <taxon>Bacteroidota</taxon>
        <taxon>Bacteroidia</taxon>
        <taxon>Bacteroidales</taxon>
        <taxon>Porphyromonadaceae</taxon>
        <taxon>Porphyromonas</taxon>
    </lineage>
</organism>
<dbReference type="STRING" id="1122973.GCA_000379925_00818"/>
<dbReference type="InterPro" id="IPR003607">
    <property type="entry name" value="HD/PDEase_dom"/>
</dbReference>
<gene>
    <name evidence="1" type="ORF">E4P47_07250</name>
</gene>
<evidence type="ECO:0000313" key="1">
    <source>
        <dbReference type="EMBL" id="TFH94487.1"/>
    </source>
</evidence>
<dbReference type="RefSeq" id="WP_018358070.1">
    <property type="nucleotide sequence ID" value="NZ_CP197400.1"/>
</dbReference>
<reference evidence="1 2" key="1">
    <citation type="submission" date="2019-03" db="EMBL/GenBank/DDBJ databases">
        <title>Porphyromonas levii Isolated from the Uterus of Dairy Cows.</title>
        <authorList>
            <person name="Francis A.M."/>
        </authorList>
    </citation>
    <scope>NUCLEOTIDE SEQUENCE [LARGE SCALE GENOMIC DNA]</scope>
    <source>
        <strain evidence="1 2">AF5678</strain>
    </source>
</reference>
<evidence type="ECO:0000313" key="2">
    <source>
        <dbReference type="Proteomes" id="UP000297225"/>
    </source>
</evidence>
<sequence length="192" mass="22086">MAKDRSVKPPKGARNVYDLLEKYYDSTSKAYQILVTHSELVAKKALEIEKRHRDWGLDRIFIYEGAMLHDIGIYLCNAPGIDCHGVEPYIRHGILGQEILEREGLQELSLICERHTGVGLTLEEILSRELPLPHREMVPISLEEQIICFADCFYSKSGDPEEEKTVAQISRSMAKHGQDDVRRFEVWCKLFL</sequence>
<dbReference type="OrthoDB" id="1722553at2"/>